<protein>
    <submittedName>
        <fullName evidence="1">Uncharacterized protein</fullName>
    </submittedName>
</protein>
<dbReference type="Proteomes" id="UP000178510">
    <property type="component" value="Unassembled WGS sequence"/>
</dbReference>
<sequence>MDNANKPSTKSLVNTTRISDHFGVTPGQVTRVFSFGIIPTKRQYAIIERWFAAVEAARERLYGMLYAHFQENPPAYLKEKFSYETFFKGRPVLNGLRDIDPTIMTSAVFTALRHKAEGAMAAFHTNHRRLFEEARKKMREYAECLKANEALLRGAADIDWDKIVNALRTRLNTCLAPEYDAVIADFGALCAFRALIAETNALKGAYNHALNQMLPALVKVDEPEEAEESPRLRFFNGRINDLPKFPVAERETPPDTETIIRQLEDMARVIPDTAEILGYIHRIRHKAARRKPGSAVPLPQRVALYCAIRMERNPEEDPSTVAGHFLGEIDRVCEKRRQGLVRTPFDSQIRARYMDIISFRATLAHPDRWTEIQFLRSNAASRRVRAETISAPFEGFSWTSNRTNPAPQYGMALAKDANAPADAPELCICLSPSSAAFSVREKGGDLIYMRPTGGRRGKDNPGKEITWVPGSFDEYPASGVALKLRLYFGRSQARRMLTNKTWGLLSDNPRVFAANAELVGKKRNPQDRWKLFFHMVISGPPPVEYLDFSSDVRSRARTVIGINRGEVNPLAYAVVSVEDGQVLEEGLLGKKEYIDQLIETRRRISEYQSREQTPPRDLRQRVRHLQDTVLGSARAKIHSLIAFWKGILAIERLDDQFHGREQKIIPKKTYLANKTGFMNALSFSGAVRVDKKGNPWGGMIEIYPGGISRTCTQCGTVWLARRPKNPGHRDAMVVIPDIVDDAAATGFDNVDCDAGTVDYGELFTLSREWVRLTPRYSRVMRGTLGDLERAIRQGDDRKSRQMLELALEPQPQWGQFFCHRCGFNGQSDVLAATNLARRAISLIRRLPDTDTPPTP</sequence>
<gene>
    <name evidence="1" type="ORF">A3J58_03210</name>
</gene>
<dbReference type="AlphaFoldDB" id="A0A1G2KWD9"/>
<dbReference type="EMBL" id="MHQM01000025">
    <property type="protein sequence ID" value="OHA03494.1"/>
    <property type="molecule type" value="Genomic_DNA"/>
</dbReference>
<organism evidence="1 2">
    <name type="scientific">Candidatus Sungbacteria bacterium RIFCSPHIGHO2_02_FULL_52_23</name>
    <dbReference type="NCBI Taxonomy" id="1802274"/>
    <lineage>
        <taxon>Bacteria</taxon>
        <taxon>Candidatus Sungiibacteriota</taxon>
    </lineage>
</organism>
<name>A0A1G2KWD9_9BACT</name>
<reference evidence="1 2" key="1">
    <citation type="journal article" date="2016" name="Nat. Commun.">
        <title>Thousands of microbial genomes shed light on interconnected biogeochemical processes in an aquifer system.</title>
        <authorList>
            <person name="Anantharaman K."/>
            <person name="Brown C.T."/>
            <person name="Hug L.A."/>
            <person name="Sharon I."/>
            <person name="Castelle C.J."/>
            <person name="Probst A.J."/>
            <person name="Thomas B.C."/>
            <person name="Singh A."/>
            <person name="Wilkins M.J."/>
            <person name="Karaoz U."/>
            <person name="Brodie E.L."/>
            <person name="Williams K.H."/>
            <person name="Hubbard S.S."/>
            <person name="Banfield J.F."/>
        </authorList>
    </citation>
    <scope>NUCLEOTIDE SEQUENCE [LARGE SCALE GENOMIC DNA]</scope>
</reference>
<proteinExistence type="predicted"/>
<dbReference type="NCBIfam" id="NF045604">
    <property type="entry name" value="cas_Cas12e_CasX"/>
    <property type="match status" value="1"/>
</dbReference>
<evidence type="ECO:0000313" key="1">
    <source>
        <dbReference type="EMBL" id="OHA03494.1"/>
    </source>
</evidence>
<comment type="caution">
    <text evidence="1">The sequence shown here is derived from an EMBL/GenBank/DDBJ whole genome shotgun (WGS) entry which is preliminary data.</text>
</comment>
<evidence type="ECO:0000313" key="2">
    <source>
        <dbReference type="Proteomes" id="UP000178510"/>
    </source>
</evidence>
<accession>A0A1G2KWD9</accession>